<gene>
    <name evidence="1" type="ORF">IFJ97_04895</name>
</gene>
<organism evidence="1 2">
    <name type="scientific">Candidatus Sulfomarinibacter kjeldsenii</name>
    <dbReference type="NCBI Taxonomy" id="2885994"/>
    <lineage>
        <taxon>Bacteria</taxon>
        <taxon>Pseudomonadati</taxon>
        <taxon>Acidobacteriota</taxon>
        <taxon>Thermoanaerobaculia</taxon>
        <taxon>Thermoanaerobaculales</taxon>
        <taxon>Candidatus Sulfomarinibacteraceae</taxon>
        <taxon>Candidatus Sulfomarinibacter</taxon>
    </lineage>
</organism>
<reference evidence="1 2" key="1">
    <citation type="submission" date="2020-08" db="EMBL/GenBank/DDBJ databases">
        <title>Acidobacteriota in marine sediments use diverse sulfur dissimilation pathways.</title>
        <authorList>
            <person name="Wasmund K."/>
        </authorList>
    </citation>
    <scope>NUCLEOTIDE SEQUENCE [LARGE SCALE GENOMIC DNA]</scope>
    <source>
        <strain evidence="1">MAG AM3-A</strain>
    </source>
</reference>
<proteinExistence type="predicted"/>
<comment type="caution">
    <text evidence="1">The sequence shown here is derived from an EMBL/GenBank/DDBJ whole genome shotgun (WGS) entry which is preliminary data.</text>
</comment>
<dbReference type="Proteomes" id="UP000598633">
    <property type="component" value="Unassembled WGS sequence"/>
</dbReference>
<sequence>MIHNLRKLADYLIGKSDEVQDLDLKDLLMAKVILDIHRTRVRKDLVFLPLGYLKPIHALDRPNAIRATEARVEALRPHRERFLVAGTLTCADLSEVLPSVSWIKTVCENDQSYLTYEGNGRLAALHEVFGREADLEVEVELYHFRRSKKIVRRLNRLRRLNGLL</sequence>
<name>A0A8J7CGD1_9BACT</name>
<dbReference type="EMBL" id="JACXWA010000080">
    <property type="protein sequence ID" value="MBD3870679.1"/>
    <property type="molecule type" value="Genomic_DNA"/>
</dbReference>
<accession>A0A8J7CGD1</accession>
<protein>
    <submittedName>
        <fullName evidence="1">Uncharacterized protein</fullName>
    </submittedName>
</protein>
<dbReference type="AlphaFoldDB" id="A0A8J7CGD1"/>
<evidence type="ECO:0000313" key="2">
    <source>
        <dbReference type="Proteomes" id="UP000598633"/>
    </source>
</evidence>
<evidence type="ECO:0000313" key="1">
    <source>
        <dbReference type="EMBL" id="MBD3870679.1"/>
    </source>
</evidence>